<reference evidence="2" key="1">
    <citation type="submission" date="2015-08" db="EMBL/GenBank/DDBJ databases">
        <title>Complete DNA Sequence of Pseudomonas syringae pv. actinidiae, the Causal Agent of Kiwifruit Canker Disease.</title>
        <authorList>
            <person name="Rikkerink E.H.A."/>
            <person name="Fineran P.C."/>
        </authorList>
    </citation>
    <scope>NUCLEOTIDE SEQUENCE</scope>
    <source>
        <strain evidence="2">DSM 13666</strain>
    </source>
</reference>
<keyword evidence="1" id="KW-0812">Transmembrane</keyword>
<dbReference type="RefSeq" id="WP_010896488.1">
    <property type="nucleotide sequence ID" value="NZ_CP040441.1"/>
</dbReference>
<organism evidence="2">
    <name type="scientific">Halalkalibacterium halodurans</name>
    <name type="common">Bacillus halodurans</name>
    <dbReference type="NCBI Taxonomy" id="86665"/>
    <lineage>
        <taxon>Bacteria</taxon>
        <taxon>Bacillati</taxon>
        <taxon>Bacillota</taxon>
        <taxon>Bacilli</taxon>
        <taxon>Bacillales</taxon>
        <taxon>Bacillaceae</taxon>
        <taxon>Halalkalibacterium (ex Joshi et al. 2022)</taxon>
    </lineage>
</organism>
<dbReference type="EMBL" id="LILD01000003">
    <property type="protein sequence ID" value="KOO36891.1"/>
    <property type="molecule type" value="Genomic_DNA"/>
</dbReference>
<feature type="transmembrane region" description="Helical" evidence="1">
    <location>
        <begin position="7"/>
        <end position="31"/>
    </location>
</feature>
<dbReference type="PATRIC" id="fig|136160.3.peg.4143"/>
<accession>A0A0M0KDG3</accession>
<keyword evidence="1" id="KW-1133">Transmembrane helix</keyword>
<name>A0A0M0KDG3_ALKHA</name>
<proteinExistence type="predicted"/>
<dbReference type="OMA" id="LYCTIIM"/>
<evidence type="ECO:0000256" key="1">
    <source>
        <dbReference type="SAM" id="Phobius"/>
    </source>
</evidence>
<comment type="caution">
    <text evidence="2">The sequence shown here is derived from an EMBL/GenBank/DDBJ whole genome shotgun (WGS) entry which is preliminary data.</text>
</comment>
<feature type="transmembrane region" description="Helical" evidence="1">
    <location>
        <begin position="37"/>
        <end position="55"/>
    </location>
</feature>
<protein>
    <submittedName>
        <fullName evidence="2">Uncharacterized protein</fullName>
    </submittedName>
</protein>
<dbReference type="AlphaFoldDB" id="A0A0M0KDG3"/>
<dbReference type="GeneID" id="87595860"/>
<sequence length="70" mass="7884">MTAIKEFISSFLLVISWLFFAMSAYLFYWVIVFTLAAIIPFLAMLSVGLCCFYISKKLDSGRESKPANGT</sequence>
<gene>
    <name evidence="2" type="ORF">AMD02_15995</name>
</gene>
<keyword evidence="1" id="KW-0472">Membrane</keyword>
<evidence type="ECO:0000313" key="2">
    <source>
        <dbReference type="EMBL" id="KOO36891.1"/>
    </source>
</evidence>